<evidence type="ECO:0008006" key="4">
    <source>
        <dbReference type="Google" id="ProtNLM"/>
    </source>
</evidence>
<dbReference type="KEGG" id="poj:PtoMrB4_53700"/>
<dbReference type="RefSeq" id="WP_172434917.1">
    <property type="nucleotide sequence ID" value="NZ_AP022642.1"/>
</dbReference>
<evidence type="ECO:0000313" key="2">
    <source>
        <dbReference type="EMBL" id="BCA31393.1"/>
    </source>
</evidence>
<proteinExistence type="predicted"/>
<feature type="region of interest" description="Disordered" evidence="1">
    <location>
        <begin position="1"/>
        <end position="31"/>
    </location>
</feature>
<organism evidence="2 3">
    <name type="scientific">Metapseudomonas otitidis</name>
    <dbReference type="NCBI Taxonomy" id="319939"/>
    <lineage>
        <taxon>Bacteria</taxon>
        <taxon>Pseudomonadati</taxon>
        <taxon>Pseudomonadota</taxon>
        <taxon>Gammaproteobacteria</taxon>
        <taxon>Pseudomonadales</taxon>
        <taxon>Pseudomonadaceae</taxon>
        <taxon>Metapseudomonas</taxon>
    </lineage>
</organism>
<dbReference type="Proteomes" id="UP000501237">
    <property type="component" value="Chromosome"/>
</dbReference>
<evidence type="ECO:0000256" key="1">
    <source>
        <dbReference type="SAM" id="MobiDB-lite"/>
    </source>
</evidence>
<name>A0A679GKM5_9GAMM</name>
<accession>A0A679GKM5</accession>
<sequence length="110" mass="12340">MFERESAACQPLPATPSTEGTRSDPWKPHEAPRPLRFAVHAAAEPDMLLRLLGHFAQLQVLPRRVEARHLDDDLRIDVVLTDLPLHRAEVIARRLRSQVGILGVELQVTG</sequence>
<dbReference type="AlphaFoldDB" id="A0A679GKM5"/>
<dbReference type="GeneID" id="57400597"/>
<gene>
    <name evidence="2" type="ORF">PtoMrB4_53700</name>
</gene>
<evidence type="ECO:0000313" key="3">
    <source>
        <dbReference type="Proteomes" id="UP000501237"/>
    </source>
</evidence>
<reference evidence="2 3" key="1">
    <citation type="journal article" date="2020" name="Microbiol. Resour. Announc.">
        <title>Complete genome sequence of Pseudomonas otitidis strain MrB4, isolated from Lake Biwa in Japan.</title>
        <authorList>
            <person name="Miyazaki K."/>
            <person name="Hase E."/>
            <person name="Maruya T."/>
        </authorList>
    </citation>
    <scope>NUCLEOTIDE SEQUENCE [LARGE SCALE GENOMIC DNA]</scope>
    <source>
        <strain evidence="2 3">MrB4</strain>
    </source>
</reference>
<dbReference type="EMBL" id="AP022642">
    <property type="protein sequence ID" value="BCA31393.1"/>
    <property type="molecule type" value="Genomic_DNA"/>
</dbReference>
<feature type="compositionally biased region" description="Basic and acidic residues" evidence="1">
    <location>
        <begin position="21"/>
        <end position="31"/>
    </location>
</feature>
<protein>
    <recommendedName>
        <fullName evidence="4">ACT domain-containing protein</fullName>
    </recommendedName>
</protein>